<feature type="region of interest" description="Disordered" evidence="1">
    <location>
        <begin position="99"/>
        <end position="129"/>
    </location>
</feature>
<keyword evidence="2" id="KW-0472">Membrane</keyword>
<evidence type="ECO:0000313" key="4">
    <source>
        <dbReference type="Proteomes" id="UP000737018"/>
    </source>
</evidence>
<name>A0A8J4QRB7_9ROSI</name>
<dbReference type="EMBL" id="JRKL02005986">
    <property type="protein sequence ID" value="KAF3949598.1"/>
    <property type="molecule type" value="Genomic_DNA"/>
</dbReference>
<feature type="region of interest" description="Disordered" evidence="1">
    <location>
        <begin position="1"/>
        <end position="65"/>
    </location>
</feature>
<feature type="compositionally biased region" description="Basic and acidic residues" evidence="1">
    <location>
        <begin position="1"/>
        <end position="15"/>
    </location>
</feature>
<accession>A0A8J4QRB7</accession>
<dbReference type="AlphaFoldDB" id="A0A8J4QRB7"/>
<protein>
    <submittedName>
        <fullName evidence="3">Uncharacterized protein</fullName>
    </submittedName>
</protein>
<feature type="compositionally biased region" description="Pro residues" evidence="1">
    <location>
        <begin position="33"/>
        <end position="65"/>
    </location>
</feature>
<gene>
    <name evidence="3" type="ORF">CMV_024553</name>
</gene>
<dbReference type="OrthoDB" id="10553961at2759"/>
<reference evidence="3" key="1">
    <citation type="submission" date="2020-03" db="EMBL/GenBank/DDBJ databases">
        <title>Castanea mollissima Vanexum genome sequencing.</title>
        <authorList>
            <person name="Staton M."/>
        </authorList>
    </citation>
    <scope>NUCLEOTIDE SEQUENCE</scope>
    <source>
        <tissue evidence="3">Leaf</tissue>
    </source>
</reference>
<feature type="compositionally biased region" description="Acidic residues" evidence="1">
    <location>
        <begin position="112"/>
        <end position="122"/>
    </location>
</feature>
<evidence type="ECO:0000256" key="2">
    <source>
        <dbReference type="SAM" id="Phobius"/>
    </source>
</evidence>
<comment type="caution">
    <text evidence="3">The sequence shown here is derived from an EMBL/GenBank/DDBJ whole genome shotgun (WGS) entry which is preliminary data.</text>
</comment>
<dbReference type="Proteomes" id="UP000737018">
    <property type="component" value="Unassembled WGS sequence"/>
</dbReference>
<sequence length="155" mass="17567">MVKGNQDHGREKDKNNGSTRGHSIPKSKTPAFQFPPIPPFRPFTSSRPPPKPLLPPDNIWPPSQPQPVSVPFVLGSILALTTLTDILTVMVYHRQRNQPQVEAVRTEPPLPIEEEPTPEEREEVPSLPKRMDPCNCAQMEPRNCVLDHIVIYDIW</sequence>
<keyword evidence="2" id="KW-1133">Transmembrane helix</keyword>
<evidence type="ECO:0000256" key="1">
    <source>
        <dbReference type="SAM" id="MobiDB-lite"/>
    </source>
</evidence>
<feature type="transmembrane region" description="Helical" evidence="2">
    <location>
        <begin position="70"/>
        <end position="92"/>
    </location>
</feature>
<organism evidence="3 4">
    <name type="scientific">Castanea mollissima</name>
    <name type="common">Chinese chestnut</name>
    <dbReference type="NCBI Taxonomy" id="60419"/>
    <lineage>
        <taxon>Eukaryota</taxon>
        <taxon>Viridiplantae</taxon>
        <taxon>Streptophyta</taxon>
        <taxon>Embryophyta</taxon>
        <taxon>Tracheophyta</taxon>
        <taxon>Spermatophyta</taxon>
        <taxon>Magnoliopsida</taxon>
        <taxon>eudicotyledons</taxon>
        <taxon>Gunneridae</taxon>
        <taxon>Pentapetalae</taxon>
        <taxon>rosids</taxon>
        <taxon>fabids</taxon>
        <taxon>Fagales</taxon>
        <taxon>Fagaceae</taxon>
        <taxon>Castanea</taxon>
    </lineage>
</organism>
<keyword evidence="4" id="KW-1185">Reference proteome</keyword>
<keyword evidence="2" id="KW-0812">Transmembrane</keyword>
<evidence type="ECO:0000313" key="3">
    <source>
        <dbReference type="EMBL" id="KAF3949598.1"/>
    </source>
</evidence>
<proteinExistence type="predicted"/>